<proteinExistence type="predicted"/>
<dbReference type="EMBL" id="PJQM01000814">
    <property type="protein sequence ID" value="RCI04018.1"/>
    <property type="molecule type" value="Genomic_DNA"/>
</dbReference>
<sequence>TSALRNVNLDETNGRDRLLKRNEALLTTDAHNLLESIGTSAHYNLPTPTLKTTAVSIPAALEPNFLLVVTVTRSSPYSTFTLNKSRL</sequence>
<evidence type="ECO:0000313" key="2">
    <source>
        <dbReference type="Proteomes" id="UP000253551"/>
    </source>
</evidence>
<reference evidence="1 2" key="1">
    <citation type="journal article" date="2018" name="G3 (Bethesda)">
        <title>Phylogenetic and Phylogenomic Definition of Rhizopus Species.</title>
        <authorList>
            <person name="Gryganskyi A.P."/>
            <person name="Golan J."/>
            <person name="Dolatabadi S."/>
            <person name="Mondo S."/>
            <person name="Robb S."/>
            <person name="Idnurm A."/>
            <person name="Muszewska A."/>
            <person name="Steczkiewicz K."/>
            <person name="Masonjones S."/>
            <person name="Liao H.L."/>
            <person name="Gajdeczka M.T."/>
            <person name="Anike F."/>
            <person name="Vuek A."/>
            <person name="Anishchenko I.M."/>
            <person name="Voigt K."/>
            <person name="de Hoog G.S."/>
            <person name="Smith M.E."/>
            <person name="Heitman J."/>
            <person name="Vilgalys R."/>
            <person name="Stajich J.E."/>
        </authorList>
    </citation>
    <scope>NUCLEOTIDE SEQUENCE [LARGE SCALE GENOMIC DNA]</scope>
    <source>
        <strain evidence="1 2">LSU 92-RS-03</strain>
    </source>
</reference>
<name>A0A367KP95_RHIST</name>
<comment type="caution">
    <text evidence="1">The sequence shown here is derived from an EMBL/GenBank/DDBJ whole genome shotgun (WGS) entry which is preliminary data.</text>
</comment>
<protein>
    <submittedName>
        <fullName evidence="1">Uncharacterized protein</fullName>
    </submittedName>
</protein>
<organism evidence="1 2">
    <name type="scientific">Rhizopus stolonifer</name>
    <name type="common">Rhizopus nigricans</name>
    <dbReference type="NCBI Taxonomy" id="4846"/>
    <lineage>
        <taxon>Eukaryota</taxon>
        <taxon>Fungi</taxon>
        <taxon>Fungi incertae sedis</taxon>
        <taxon>Mucoromycota</taxon>
        <taxon>Mucoromycotina</taxon>
        <taxon>Mucoromycetes</taxon>
        <taxon>Mucorales</taxon>
        <taxon>Mucorineae</taxon>
        <taxon>Rhizopodaceae</taxon>
        <taxon>Rhizopus</taxon>
    </lineage>
</organism>
<feature type="non-terminal residue" evidence="1">
    <location>
        <position position="1"/>
    </location>
</feature>
<dbReference type="Proteomes" id="UP000253551">
    <property type="component" value="Unassembled WGS sequence"/>
</dbReference>
<dbReference type="AlphaFoldDB" id="A0A367KP95"/>
<keyword evidence="2" id="KW-1185">Reference proteome</keyword>
<gene>
    <name evidence="1" type="ORF">CU098_003577</name>
</gene>
<accession>A0A367KP95</accession>
<evidence type="ECO:0000313" key="1">
    <source>
        <dbReference type="EMBL" id="RCI04018.1"/>
    </source>
</evidence>